<comment type="caution">
    <text evidence="1">The sequence shown here is derived from an EMBL/GenBank/DDBJ whole genome shotgun (WGS) entry which is preliminary data.</text>
</comment>
<dbReference type="Proteomes" id="UP000717328">
    <property type="component" value="Unassembled WGS sequence"/>
</dbReference>
<dbReference type="EMBL" id="JABCKI010002061">
    <property type="protein sequence ID" value="KAG5647530.1"/>
    <property type="molecule type" value="Genomic_DNA"/>
</dbReference>
<reference evidence="1" key="1">
    <citation type="submission" date="2021-02" db="EMBL/GenBank/DDBJ databases">
        <authorList>
            <person name="Nieuwenhuis M."/>
            <person name="Van De Peppel L.J.J."/>
        </authorList>
    </citation>
    <scope>NUCLEOTIDE SEQUENCE</scope>
    <source>
        <strain evidence="1">D49</strain>
    </source>
</reference>
<name>A0A9P7GHR2_9AGAR</name>
<evidence type="ECO:0000313" key="2">
    <source>
        <dbReference type="Proteomes" id="UP000717328"/>
    </source>
</evidence>
<gene>
    <name evidence="1" type="ORF">H0H81_007699</name>
</gene>
<protein>
    <submittedName>
        <fullName evidence="1">Uncharacterized protein</fullName>
    </submittedName>
</protein>
<sequence>MKPFTAHFPRGNIHEILAPDLLHQIIKGVFKDHLVLWVGQYLEIVHGEAGAKEILADIDRRIAAVPSFPGLRRFPEGRGFKQWTGDDSKALMKVYLPAIAGHVPPQMVHAIGAFLEFCYLVRRSEINEDTLEAIEDACVKYHRERQIFIDAGIREDFCLPRQHAMKHYRILIQQFGAPNGLCSSITESKHIKAVKEPWRRSNRNYPLGQMLLTNQHLEKLAAA</sequence>
<dbReference type="OrthoDB" id="3199698at2759"/>
<evidence type="ECO:0000313" key="1">
    <source>
        <dbReference type="EMBL" id="KAG5647530.1"/>
    </source>
</evidence>
<proteinExistence type="predicted"/>
<reference evidence="1" key="2">
    <citation type="submission" date="2021-10" db="EMBL/GenBank/DDBJ databases">
        <title>Phylogenomics reveals ancestral predisposition of the termite-cultivated fungus Termitomyces towards a domesticated lifestyle.</title>
        <authorList>
            <person name="Auxier B."/>
            <person name="Grum-Grzhimaylo A."/>
            <person name="Cardenas M.E."/>
            <person name="Lodge J.D."/>
            <person name="Laessoe T."/>
            <person name="Pedersen O."/>
            <person name="Smith M.E."/>
            <person name="Kuyper T.W."/>
            <person name="Franco-Molano E.A."/>
            <person name="Baroni T.J."/>
            <person name="Aanen D.K."/>
        </authorList>
    </citation>
    <scope>NUCLEOTIDE SEQUENCE</scope>
    <source>
        <strain evidence="1">D49</strain>
    </source>
</reference>
<keyword evidence="2" id="KW-1185">Reference proteome</keyword>
<dbReference type="Pfam" id="PF18759">
    <property type="entry name" value="Plavaka"/>
    <property type="match status" value="1"/>
</dbReference>
<dbReference type="InterPro" id="IPR041078">
    <property type="entry name" value="Plavaka"/>
</dbReference>
<organism evidence="1 2">
    <name type="scientific">Sphagnurus paluster</name>
    <dbReference type="NCBI Taxonomy" id="117069"/>
    <lineage>
        <taxon>Eukaryota</taxon>
        <taxon>Fungi</taxon>
        <taxon>Dikarya</taxon>
        <taxon>Basidiomycota</taxon>
        <taxon>Agaricomycotina</taxon>
        <taxon>Agaricomycetes</taxon>
        <taxon>Agaricomycetidae</taxon>
        <taxon>Agaricales</taxon>
        <taxon>Tricholomatineae</taxon>
        <taxon>Lyophyllaceae</taxon>
        <taxon>Sphagnurus</taxon>
    </lineage>
</organism>
<dbReference type="AlphaFoldDB" id="A0A9P7GHR2"/>
<accession>A0A9P7GHR2</accession>